<sequence>MQAMATIKGHRLHKYLLGEKYVPKRYLTESDMEKGFILRNISSGRAKISCCYQVWKILEELYSNATLARERQLKGDLRSTKKGSSSMSEFILKLKKVTDALAAIGPPVSSHDHVEAILDGLGGDS</sequence>
<reference evidence="1" key="1">
    <citation type="submission" date="2020-09" db="EMBL/GenBank/DDBJ databases">
        <title>Genome-Enabled Discovery of Anthraquinone Biosynthesis in Senna tora.</title>
        <authorList>
            <person name="Kang S.-H."/>
            <person name="Pandey R.P."/>
            <person name="Lee C.-M."/>
            <person name="Sim J.-S."/>
            <person name="Jeong J.-T."/>
            <person name="Choi B.-S."/>
            <person name="Jung M."/>
            <person name="Ginzburg D."/>
            <person name="Zhao K."/>
            <person name="Won S.Y."/>
            <person name="Oh T.-J."/>
            <person name="Yu Y."/>
            <person name="Kim N.-H."/>
            <person name="Lee O.R."/>
            <person name="Lee T.-H."/>
            <person name="Bashyal P."/>
            <person name="Kim T.-S."/>
            <person name="Lee W.-H."/>
            <person name="Kawkins C."/>
            <person name="Kim C.-K."/>
            <person name="Kim J.S."/>
            <person name="Ahn B.O."/>
            <person name="Rhee S.Y."/>
            <person name="Sohng J.K."/>
        </authorList>
    </citation>
    <scope>NUCLEOTIDE SEQUENCE</scope>
    <source>
        <tissue evidence="1">Leaf</tissue>
    </source>
</reference>
<comment type="caution">
    <text evidence="1">The sequence shown here is derived from an EMBL/GenBank/DDBJ whole genome shotgun (WGS) entry which is preliminary data.</text>
</comment>
<dbReference type="AlphaFoldDB" id="A0A834SWZ1"/>
<gene>
    <name evidence="1" type="ORF">G2W53_032590</name>
</gene>
<organism evidence="1 2">
    <name type="scientific">Senna tora</name>
    <dbReference type="NCBI Taxonomy" id="362788"/>
    <lineage>
        <taxon>Eukaryota</taxon>
        <taxon>Viridiplantae</taxon>
        <taxon>Streptophyta</taxon>
        <taxon>Embryophyta</taxon>
        <taxon>Tracheophyta</taxon>
        <taxon>Spermatophyta</taxon>
        <taxon>Magnoliopsida</taxon>
        <taxon>eudicotyledons</taxon>
        <taxon>Gunneridae</taxon>
        <taxon>Pentapetalae</taxon>
        <taxon>rosids</taxon>
        <taxon>fabids</taxon>
        <taxon>Fabales</taxon>
        <taxon>Fabaceae</taxon>
        <taxon>Caesalpinioideae</taxon>
        <taxon>Cassia clade</taxon>
        <taxon>Senna</taxon>
    </lineage>
</organism>
<dbReference type="OrthoDB" id="851583at2759"/>
<dbReference type="PANTHER" id="PTHR47481">
    <property type="match status" value="1"/>
</dbReference>
<name>A0A834SWZ1_9FABA</name>
<proteinExistence type="predicted"/>
<dbReference type="PANTHER" id="PTHR47481:SF22">
    <property type="entry name" value="RETROTRANSPOSON GAG DOMAIN-CONTAINING PROTEIN"/>
    <property type="match status" value="1"/>
</dbReference>
<accession>A0A834SWZ1</accession>
<keyword evidence="2" id="KW-1185">Reference proteome</keyword>
<dbReference type="Proteomes" id="UP000634136">
    <property type="component" value="Unassembled WGS sequence"/>
</dbReference>
<dbReference type="Pfam" id="PF14223">
    <property type="entry name" value="Retrotran_gag_2"/>
    <property type="match status" value="1"/>
</dbReference>
<evidence type="ECO:0000313" key="2">
    <source>
        <dbReference type="Proteomes" id="UP000634136"/>
    </source>
</evidence>
<evidence type="ECO:0000313" key="1">
    <source>
        <dbReference type="EMBL" id="KAF7811614.1"/>
    </source>
</evidence>
<dbReference type="EMBL" id="JAAIUW010000010">
    <property type="protein sequence ID" value="KAF7811614.1"/>
    <property type="molecule type" value="Genomic_DNA"/>
</dbReference>
<protein>
    <submittedName>
        <fullName evidence="1">Retrovirus-related Pol polyprotein from transposon TNT 1-94</fullName>
    </submittedName>
</protein>